<dbReference type="AlphaFoldDB" id="A0A0G4H535"/>
<sequence>MDFFLRKSTCTRSPGDECRNALFRCVATDLRKSVDGCVVVVEEALMGKFLTDDLGHHCSCLLVTFISRARGCE</sequence>
<dbReference type="InParanoid" id="A0A0G4H535"/>
<accession>A0A0G4H535</accession>
<evidence type="ECO:0000313" key="2">
    <source>
        <dbReference type="Proteomes" id="UP000041254"/>
    </source>
</evidence>
<organism evidence="1 2">
    <name type="scientific">Vitrella brassicaformis (strain CCMP3155)</name>
    <dbReference type="NCBI Taxonomy" id="1169540"/>
    <lineage>
        <taxon>Eukaryota</taxon>
        <taxon>Sar</taxon>
        <taxon>Alveolata</taxon>
        <taxon>Colpodellida</taxon>
        <taxon>Vitrellaceae</taxon>
        <taxon>Vitrella</taxon>
    </lineage>
</organism>
<gene>
    <name evidence="1" type="ORF">Vbra_133</name>
</gene>
<name>A0A0G4H535_VITBC</name>
<reference evidence="1 2" key="1">
    <citation type="submission" date="2014-11" db="EMBL/GenBank/DDBJ databases">
        <authorList>
            <person name="Zhu J."/>
            <person name="Qi W."/>
            <person name="Song R."/>
        </authorList>
    </citation>
    <scope>NUCLEOTIDE SEQUENCE [LARGE SCALE GENOMIC DNA]</scope>
</reference>
<evidence type="ECO:0000313" key="1">
    <source>
        <dbReference type="EMBL" id="CEM38678.1"/>
    </source>
</evidence>
<protein>
    <submittedName>
        <fullName evidence="1">Uncharacterized protein</fullName>
    </submittedName>
</protein>
<dbReference type="Proteomes" id="UP000041254">
    <property type="component" value="Unassembled WGS sequence"/>
</dbReference>
<dbReference type="VEuPathDB" id="CryptoDB:Vbra_133"/>
<dbReference type="EMBL" id="CDMY01000998">
    <property type="protein sequence ID" value="CEM38678.1"/>
    <property type="molecule type" value="Genomic_DNA"/>
</dbReference>
<proteinExistence type="predicted"/>
<keyword evidence="2" id="KW-1185">Reference proteome</keyword>